<dbReference type="Pfam" id="PF23622">
    <property type="entry name" value="LRR_At1g61320_AtMIF1"/>
    <property type="match status" value="1"/>
</dbReference>
<comment type="caution">
    <text evidence="2">The sequence shown here is derived from an EMBL/GenBank/DDBJ whole genome shotgun (WGS) entry which is preliminary data.</text>
</comment>
<organism evidence="2 3">
    <name type="scientific">Striga hermonthica</name>
    <name type="common">Purple witchweed</name>
    <name type="synonym">Buchnera hermonthica</name>
    <dbReference type="NCBI Taxonomy" id="68872"/>
    <lineage>
        <taxon>Eukaryota</taxon>
        <taxon>Viridiplantae</taxon>
        <taxon>Streptophyta</taxon>
        <taxon>Embryophyta</taxon>
        <taxon>Tracheophyta</taxon>
        <taxon>Spermatophyta</taxon>
        <taxon>Magnoliopsida</taxon>
        <taxon>eudicotyledons</taxon>
        <taxon>Gunneridae</taxon>
        <taxon>Pentapetalae</taxon>
        <taxon>asterids</taxon>
        <taxon>lamiids</taxon>
        <taxon>Lamiales</taxon>
        <taxon>Orobanchaceae</taxon>
        <taxon>Buchnereae</taxon>
        <taxon>Striga</taxon>
    </lineage>
</organism>
<proteinExistence type="predicted"/>
<dbReference type="OrthoDB" id="673865at2759"/>
<dbReference type="InterPro" id="IPR055357">
    <property type="entry name" value="LRR_At1g61320_AtMIF1"/>
</dbReference>
<evidence type="ECO:0000313" key="3">
    <source>
        <dbReference type="Proteomes" id="UP001153555"/>
    </source>
</evidence>
<accession>A0A9N7NR71</accession>
<dbReference type="PANTHER" id="PTHR34145">
    <property type="entry name" value="OS02G0105600 PROTEIN"/>
    <property type="match status" value="1"/>
</dbReference>
<dbReference type="PANTHER" id="PTHR34145:SF77">
    <property type="match status" value="1"/>
</dbReference>
<dbReference type="SUPFAM" id="SSF52047">
    <property type="entry name" value="RNI-like"/>
    <property type="match status" value="1"/>
</dbReference>
<dbReference type="Proteomes" id="UP001153555">
    <property type="component" value="Unassembled WGS sequence"/>
</dbReference>
<dbReference type="InterPro" id="IPR032675">
    <property type="entry name" value="LRR_dom_sf"/>
</dbReference>
<keyword evidence="3" id="KW-1185">Reference proteome</keyword>
<dbReference type="InterPro" id="IPR053772">
    <property type="entry name" value="At1g61320/At1g61330-like"/>
</dbReference>
<protein>
    <recommendedName>
        <fullName evidence="1">At1g61320/AtMIF1 LRR domain-containing protein</fullName>
    </recommendedName>
</protein>
<dbReference type="EMBL" id="CACSLK010030184">
    <property type="protein sequence ID" value="CAA0835981.1"/>
    <property type="molecule type" value="Genomic_DNA"/>
</dbReference>
<dbReference type="Gene3D" id="3.80.10.10">
    <property type="entry name" value="Ribonuclease Inhibitor"/>
    <property type="match status" value="1"/>
</dbReference>
<name>A0A9N7NR71_STRHE</name>
<sequence length="419" mass="48949">MADDVLETVLSYLPIKKLFGLAVLSTRYRYSWKFCRDLAFDRNFARNLSKNEFKSIVNKFFQNHLNSNADRFCLYFDPTNDTSLIVDWIRKAVGLRIKELQLDFTQSRRNFMLSCDLINVSSIRIMKLVCCELHNSSLGLNGLCNLRELTLQNVRARPAVIQSMFTNCLALRAVRFVNCNLTSNLKISARNLRSFNHLVVKYCVDVEYITLDAPTLCSFYYHGKICEFKIEKDISRLNDVVFDISHPRGFQHVRLMKDALGLLGPRFDGNEYKEIDFHLWQLKEFHLTVTPESYLNPSDIASFLKKCPYVERTFIESIYWDMHGREYLIECDTVFPLLKCVELKGFVMNDPQAMMAKFFLQRAVNLQYLVLVKARNFEFSRNFTADCLNWGIMSGAKIAIYDYRNDMSILHPAHLKDVY</sequence>
<reference evidence="2" key="1">
    <citation type="submission" date="2019-12" db="EMBL/GenBank/DDBJ databases">
        <authorList>
            <person name="Scholes J."/>
        </authorList>
    </citation>
    <scope>NUCLEOTIDE SEQUENCE</scope>
</reference>
<gene>
    <name evidence="2" type="ORF">SHERM_03119</name>
</gene>
<evidence type="ECO:0000313" key="2">
    <source>
        <dbReference type="EMBL" id="CAA0835981.1"/>
    </source>
</evidence>
<evidence type="ECO:0000259" key="1">
    <source>
        <dbReference type="Pfam" id="PF23622"/>
    </source>
</evidence>
<dbReference type="AlphaFoldDB" id="A0A9N7NR71"/>
<feature type="domain" description="At1g61320/AtMIF1 LRR" evidence="1">
    <location>
        <begin position="80"/>
        <end position="311"/>
    </location>
</feature>